<feature type="domain" description="RING-type" evidence="6">
    <location>
        <begin position="90"/>
        <end position="132"/>
    </location>
</feature>
<gene>
    <name evidence="8" type="ORF">DARMORV10_A06P15130.1</name>
</gene>
<dbReference type="InterPro" id="IPR001841">
    <property type="entry name" value="Znf_RING"/>
</dbReference>
<evidence type="ECO:0000256" key="4">
    <source>
        <dbReference type="ARBA" id="ARBA00022833"/>
    </source>
</evidence>
<dbReference type="SUPFAM" id="SSF57850">
    <property type="entry name" value="RING/U-box"/>
    <property type="match status" value="1"/>
</dbReference>
<proteinExistence type="predicted"/>
<keyword evidence="2" id="KW-0479">Metal-binding</keyword>
<name>A0A816SCX9_BRANA</name>
<evidence type="ECO:0000256" key="3">
    <source>
        <dbReference type="ARBA" id="ARBA00022771"/>
    </source>
</evidence>
<dbReference type="GO" id="GO:0061630">
    <property type="term" value="F:ubiquitin protein ligase activity"/>
    <property type="evidence" value="ECO:0007669"/>
    <property type="project" value="UniProtKB-ARBA"/>
</dbReference>
<dbReference type="Gene3D" id="2.20.28.10">
    <property type="match status" value="1"/>
</dbReference>
<evidence type="ECO:0000259" key="7">
    <source>
        <dbReference type="PROSITE" id="PS51270"/>
    </source>
</evidence>
<dbReference type="Pfam" id="PF14599">
    <property type="entry name" value="zinc_ribbon_6"/>
    <property type="match status" value="1"/>
</dbReference>
<dbReference type="GO" id="GO:0006879">
    <property type="term" value="P:intracellular iron ion homeostasis"/>
    <property type="evidence" value="ECO:0007669"/>
    <property type="project" value="UniProtKB-ARBA"/>
</dbReference>
<evidence type="ECO:0000313" key="8">
    <source>
        <dbReference type="EMBL" id="CAF2084163.1"/>
    </source>
</evidence>
<dbReference type="PROSITE" id="PS51270">
    <property type="entry name" value="ZF_CTCHY"/>
    <property type="match status" value="1"/>
</dbReference>
<dbReference type="Pfam" id="PF13639">
    <property type="entry name" value="zf-RING_2"/>
    <property type="match status" value="1"/>
</dbReference>
<dbReference type="AlphaFoldDB" id="A0A816SCX9"/>
<evidence type="ECO:0000256" key="2">
    <source>
        <dbReference type="ARBA" id="ARBA00022723"/>
    </source>
</evidence>
<dbReference type="GO" id="GO:0016874">
    <property type="term" value="F:ligase activity"/>
    <property type="evidence" value="ECO:0007669"/>
    <property type="project" value="UniProtKB-KW"/>
</dbReference>
<feature type="domain" description="CTCHY-type" evidence="7">
    <location>
        <begin position="25"/>
        <end position="89"/>
    </location>
</feature>
<dbReference type="GO" id="GO:0008270">
    <property type="term" value="F:zinc ion binding"/>
    <property type="evidence" value="ECO:0007669"/>
    <property type="project" value="UniProtKB-KW"/>
</dbReference>
<keyword evidence="4" id="KW-0862">Zinc</keyword>
<keyword evidence="3 5" id="KW-0863">Zinc-finger</keyword>
<evidence type="ECO:0000259" key="6">
    <source>
        <dbReference type="PROSITE" id="PS50089"/>
    </source>
</evidence>
<dbReference type="Proteomes" id="UP001295469">
    <property type="component" value="Chromosome A06"/>
</dbReference>
<accession>A0A816SCX9</accession>
<dbReference type="CDD" id="cd16464">
    <property type="entry name" value="RING-H2_Pirh2-like"/>
    <property type="match status" value="1"/>
</dbReference>
<dbReference type="InterPro" id="IPR017921">
    <property type="entry name" value="Znf_CTCHY"/>
</dbReference>
<evidence type="ECO:0000256" key="5">
    <source>
        <dbReference type="PROSITE-ProRule" id="PRU00175"/>
    </source>
</evidence>
<dbReference type="InterPro" id="IPR013083">
    <property type="entry name" value="Znf_RING/FYVE/PHD"/>
</dbReference>
<dbReference type="InterPro" id="IPR039512">
    <property type="entry name" value="RCHY1_zinc-ribbon"/>
</dbReference>
<keyword evidence="1" id="KW-0436">Ligase</keyword>
<dbReference type="EMBL" id="HG994360">
    <property type="protein sequence ID" value="CAF2084163.1"/>
    <property type="molecule type" value="Genomic_DNA"/>
</dbReference>
<dbReference type="FunFam" id="3.30.40.10:FF:000208">
    <property type="entry name" value="Zinc finger protein-related isoform 1"/>
    <property type="match status" value="1"/>
</dbReference>
<dbReference type="Gene3D" id="3.30.40.10">
    <property type="entry name" value="Zinc/RING finger domain, C3HC4 (zinc finger)"/>
    <property type="match status" value="1"/>
</dbReference>
<sequence>MMCMKCMIIQPLGATCSNISCNSSMGKYFCKVCKNYLTMKEKNISLFLLQSMPSREKIGIEYFHCMKCNACMSRTLVEHVCIEKCLEDNCSICHEYIFNSNSPVKALPCGHVMHSTCFQEYTCFHYTCPICSKSLDTRGYADALLSEQKMPDEYLNQTQAILCNDCRRKGNTPYHWLHHKYSSCASYNTRLL</sequence>
<evidence type="ECO:0000256" key="1">
    <source>
        <dbReference type="ARBA" id="ARBA00022598"/>
    </source>
</evidence>
<organism evidence="8">
    <name type="scientific">Brassica napus</name>
    <name type="common">Rape</name>
    <dbReference type="NCBI Taxonomy" id="3708"/>
    <lineage>
        <taxon>Eukaryota</taxon>
        <taxon>Viridiplantae</taxon>
        <taxon>Streptophyta</taxon>
        <taxon>Embryophyta</taxon>
        <taxon>Tracheophyta</taxon>
        <taxon>Spermatophyta</taxon>
        <taxon>Magnoliopsida</taxon>
        <taxon>eudicotyledons</taxon>
        <taxon>Gunneridae</taxon>
        <taxon>Pentapetalae</taxon>
        <taxon>rosids</taxon>
        <taxon>malvids</taxon>
        <taxon>Brassicales</taxon>
        <taxon>Brassicaceae</taxon>
        <taxon>Brassiceae</taxon>
        <taxon>Brassica</taxon>
    </lineage>
</organism>
<reference evidence="8" key="1">
    <citation type="submission" date="2021-01" db="EMBL/GenBank/DDBJ databases">
        <authorList>
            <consortium name="Genoscope - CEA"/>
            <person name="William W."/>
        </authorList>
    </citation>
    <scope>NUCLEOTIDE SEQUENCE</scope>
</reference>
<dbReference type="PROSITE" id="PS50089">
    <property type="entry name" value="ZF_RING_2"/>
    <property type="match status" value="1"/>
</dbReference>
<protein>
    <submittedName>
        <fullName evidence="8">(rape) hypothetical protein</fullName>
    </submittedName>
</protein>
<dbReference type="SMART" id="SM00184">
    <property type="entry name" value="RING"/>
    <property type="match status" value="1"/>
</dbReference>
<dbReference type="PANTHER" id="PTHR21319:SF46">
    <property type="entry name" value="RING-TYPE DOMAIN-CONTAINING PROTEIN"/>
    <property type="match status" value="1"/>
</dbReference>
<dbReference type="PANTHER" id="PTHR21319">
    <property type="entry name" value="RING FINGER AND CHY ZINC FINGER DOMAIN-CONTAINING PROTEIN 1"/>
    <property type="match status" value="1"/>
</dbReference>